<dbReference type="Gene3D" id="3.30.200.20">
    <property type="entry name" value="Phosphorylase Kinase, domain 1"/>
    <property type="match status" value="1"/>
</dbReference>
<proteinExistence type="predicted"/>
<dbReference type="EMBL" id="FMDM01000008">
    <property type="protein sequence ID" value="SCG64419.1"/>
    <property type="molecule type" value="Genomic_DNA"/>
</dbReference>
<keyword evidence="3" id="KW-1185">Reference proteome</keyword>
<evidence type="ECO:0000313" key="2">
    <source>
        <dbReference type="EMBL" id="SCG64419.1"/>
    </source>
</evidence>
<dbReference type="AlphaFoldDB" id="A0A1C5J2K3"/>
<keyword evidence="2" id="KW-0418">Kinase</keyword>
<dbReference type="InterPro" id="IPR000719">
    <property type="entry name" value="Prot_kinase_dom"/>
</dbReference>
<dbReference type="GO" id="GO:0005524">
    <property type="term" value="F:ATP binding"/>
    <property type="evidence" value="ECO:0007669"/>
    <property type="project" value="InterPro"/>
</dbReference>
<organism evidence="2 3">
    <name type="scientific">Micromonospora humi</name>
    <dbReference type="NCBI Taxonomy" id="745366"/>
    <lineage>
        <taxon>Bacteria</taxon>
        <taxon>Bacillati</taxon>
        <taxon>Actinomycetota</taxon>
        <taxon>Actinomycetes</taxon>
        <taxon>Micromonosporales</taxon>
        <taxon>Micromonosporaceae</taxon>
        <taxon>Micromonospora</taxon>
    </lineage>
</organism>
<dbReference type="Gene3D" id="1.10.510.10">
    <property type="entry name" value="Transferase(Phosphotransferase) domain 1"/>
    <property type="match status" value="1"/>
</dbReference>
<reference evidence="3" key="1">
    <citation type="submission" date="2016-06" db="EMBL/GenBank/DDBJ databases">
        <authorList>
            <person name="Varghese N."/>
            <person name="Submissions Spin"/>
        </authorList>
    </citation>
    <scope>NUCLEOTIDE SEQUENCE [LARGE SCALE GENOMIC DNA]</scope>
    <source>
        <strain evidence="3">DSM 45647</strain>
    </source>
</reference>
<evidence type="ECO:0000259" key="1">
    <source>
        <dbReference type="PROSITE" id="PS50011"/>
    </source>
</evidence>
<dbReference type="SUPFAM" id="SSF56112">
    <property type="entry name" value="Protein kinase-like (PK-like)"/>
    <property type="match status" value="1"/>
</dbReference>
<dbReference type="GO" id="GO:0004674">
    <property type="term" value="F:protein serine/threonine kinase activity"/>
    <property type="evidence" value="ECO:0007669"/>
    <property type="project" value="UniProtKB-KW"/>
</dbReference>
<gene>
    <name evidence="2" type="ORF">GA0070213_10894</name>
</gene>
<dbReference type="STRING" id="745366.GA0070213_10894"/>
<name>A0A1C5J2K3_9ACTN</name>
<feature type="domain" description="Protein kinase" evidence="1">
    <location>
        <begin position="26"/>
        <end position="264"/>
    </location>
</feature>
<sequence length="264" mass="29258">MSSHADGGHDRDARRYPRRVFELDPTDAFVVFGDQDSGCLSYGVRAAGRRWFVKRARTPRAQASLTRALGLHAAVRHPAVVRPELVRDGTDGPTLVYPWCEGTVLNHATVRGSDRSGLARFQRLPVAEVRAALAVILDAHLAVSAAGYVAIDLYDGCFLYDFDARRMRLIDLDEYRPGAFVLDSERLPGSRRYLSPEELTRGAVIDERTTVHALGRTLHHLLDAPSGWRGDERAAAVVERATRADPAARYACVPDLVEAWRETT</sequence>
<dbReference type="Proteomes" id="UP000199360">
    <property type="component" value="Unassembled WGS sequence"/>
</dbReference>
<protein>
    <submittedName>
        <fullName evidence="2">Serine/threonine protein kinase</fullName>
    </submittedName>
</protein>
<accession>A0A1C5J2K3</accession>
<keyword evidence="2" id="KW-0808">Transferase</keyword>
<dbReference type="PROSITE" id="PS50011">
    <property type="entry name" value="PROTEIN_KINASE_DOM"/>
    <property type="match status" value="1"/>
</dbReference>
<evidence type="ECO:0000313" key="3">
    <source>
        <dbReference type="Proteomes" id="UP000199360"/>
    </source>
</evidence>
<keyword evidence="2" id="KW-0723">Serine/threonine-protein kinase</keyword>
<dbReference type="InterPro" id="IPR011009">
    <property type="entry name" value="Kinase-like_dom_sf"/>
</dbReference>